<evidence type="ECO:0000256" key="9">
    <source>
        <dbReference type="SAM" id="Phobius"/>
    </source>
</evidence>
<dbReference type="GO" id="GO:0015628">
    <property type="term" value="P:protein secretion by the type II secretion system"/>
    <property type="evidence" value="ECO:0007669"/>
    <property type="project" value="InterPro"/>
</dbReference>
<evidence type="ECO:0000313" key="10">
    <source>
        <dbReference type="EMBL" id="GAQ23573.1"/>
    </source>
</evidence>
<comment type="caution">
    <text evidence="10">The sequence shown here is derived from an EMBL/GenBank/DDBJ whole genome shotgun (WGS) entry which is preliminary data.</text>
</comment>
<dbReference type="GO" id="GO:0009279">
    <property type="term" value="C:cell outer membrane"/>
    <property type="evidence" value="ECO:0007669"/>
    <property type="project" value="UniProtKB-SubCell"/>
</dbReference>
<comment type="subcellular location">
    <subcellularLocation>
        <location evidence="1">Cell outer membrane</location>
        <topology evidence="1">Single-pass membrane protein</topology>
    </subcellularLocation>
    <subcellularLocation>
        <location evidence="2">Periplasm</location>
    </subcellularLocation>
</comment>
<feature type="transmembrane region" description="Helical" evidence="9">
    <location>
        <begin position="6"/>
        <end position="28"/>
    </location>
</feature>
<dbReference type="Proteomes" id="UP000056209">
    <property type="component" value="Unassembled WGS sequence"/>
</dbReference>
<dbReference type="OrthoDB" id="73082at2"/>
<dbReference type="PANTHER" id="PTHR30093:SF44">
    <property type="entry name" value="TYPE II SECRETION SYSTEM CORE PROTEIN G"/>
    <property type="match status" value="1"/>
</dbReference>
<dbReference type="GO" id="GO:0015627">
    <property type="term" value="C:type II protein secretion system complex"/>
    <property type="evidence" value="ECO:0007669"/>
    <property type="project" value="InterPro"/>
</dbReference>
<evidence type="ECO:0000256" key="7">
    <source>
        <dbReference type="ARBA" id="ARBA00023136"/>
    </source>
</evidence>
<evidence type="ECO:0000256" key="4">
    <source>
        <dbReference type="ARBA" id="ARBA00022692"/>
    </source>
</evidence>
<gene>
    <name evidence="10" type="ORF">DEIGR_310092</name>
</gene>
<keyword evidence="7 9" id="KW-0472">Membrane</keyword>
<dbReference type="PROSITE" id="PS00409">
    <property type="entry name" value="PROKAR_NTER_METHYL"/>
    <property type="match status" value="1"/>
</dbReference>
<evidence type="ECO:0000256" key="1">
    <source>
        <dbReference type="ARBA" id="ARBA00004203"/>
    </source>
</evidence>
<dbReference type="InterPro" id="IPR045584">
    <property type="entry name" value="Pilin-like"/>
</dbReference>
<keyword evidence="11" id="KW-1185">Reference proteome</keyword>
<dbReference type="InterPro" id="IPR012902">
    <property type="entry name" value="N_methyl_site"/>
</dbReference>
<dbReference type="Gene3D" id="3.30.700.10">
    <property type="entry name" value="Glycoprotein, Type 4 Pilin"/>
    <property type="match status" value="1"/>
</dbReference>
<dbReference type="PRINTS" id="PR00885">
    <property type="entry name" value="BCTERIALGSPH"/>
</dbReference>
<dbReference type="PANTHER" id="PTHR30093">
    <property type="entry name" value="GENERAL SECRETION PATHWAY PROTEIN G"/>
    <property type="match status" value="1"/>
</dbReference>
<evidence type="ECO:0000256" key="2">
    <source>
        <dbReference type="ARBA" id="ARBA00004418"/>
    </source>
</evidence>
<organism evidence="10 11">
    <name type="scientific">Deinococcus grandis</name>
    <dbReference type="NCBI Taxonomy" id="57498"/>
    <lineage>
        <taxon>Bacteria</taxon>
        <taxon>Thermotogati</taxon>
        <taxon>Deinococcota</taxon>
        <taxon>Deinococci</taxon>
        <taxon>Deinococcales</taxon>
        <taxon>Deinococcaceae</taxon>
        <taxon>Deinococcus</taxon>
    </lineage>
</organism>
<evidence type="ECO:0000256" key="3">
    <source>
        <dbReference type="ARBA" id="ARBA00022481"/>
    </source>
</evidence>
<dbReference type="NCBIfam" id="TIGR02532">
    <property type="entry name" value="IV_pilin_GFxxxE"/>
    <property type="match status" value="1"/>
</dbReference>
<accession>A0A100HMT4</accession>
<reference evidence="11" key="1">
    <citation type="submission" date="2015-11" db="EMBL/GenBank/DDBJ databases">
        <title>Draft Genome Sequence of the Radioresistant Bacterium Deinococcus grandis, Isolated from Freshwater Fish in Japan.</title>
        <authorList>
            <person name="Satoh K."/>
            <person name="Onodera T."/>
            <person name="Omoso K."/>
            <person name="Takeda-Yano K."/>
            <person name="Katayama T."/>
            <person name="Oono Y."/>
            <person name="Narumi I."/>
        </authorList>
    </citation>
    <scope>NUCLEOTIDE SEQUENCE [LARGE SCALE GENOMIC DNA]</scope>
    <source>
        <strain evidence="11">ATCC 43672</strain>
    </source>
</reference>
<dbReference type="SUPFAM" id="SSF54523">
    <property type="entry name" value="Pili subunits"/>
    <property type="match status" value="1"/>
</dbReference>
<dbReference type="Pfam" id="PF07963">
    <property type="entry name" value="N_methyl"/>
    <property type="match status" value="1"/>
</dbReference>
<sequence>MTSRTQGFTLIELLVVMAIIGVLAAILLPTFAGAQKKPHDTAAVQCGRAIITAQTTHKISTGTYATSPAALGADVTEACAGVEIQSYAAGFAPGTGQAGNGAIGADTLNYNFWVYSRRGSASYYTSTGDGWKLRQYSTY</sequence>
<dbReference type="GO" id="GO:0042597">
    <property type="term" value="C:periplasmic space"/>
    <property type="evidence" value="ECO:0007669"/>
    <property type="project" value="UniProtKB-SubCell"/>
</dbReference>
<evidence type="ECO:0000256" key="6">
    <source>
        <dbReference type="ARBA" id="ARBA00022989"/>
    </source>
</evidence>
<dbReference type="RefSeq" id="WP_058979556.1">
    <property type="nucleotide sequence ID" value="NZ_BCMS01000003.1"/>
</dbReference>
<dbReference type="EMBL" id="BCMS01000003">
    <property type="protein sequence ID" value="GAQ23573.1"/>
    <property type="molecule type" value="Genomic_DNA"/>
</dbReference>
<name>A0A100HMT4_9DEIO</name>
<dbReference type="AlphaFoldDB" id="A0A100HMT4"/>
<keyword evidence="8" id="KW-0998">Cell outer membrane</keyword>
<evidence type="ECO:0000256" key="8">
    <source>
        <dbReference type="ARBA" id="ARBA00023237"/>
    </source>
</evidence>
<proteinExistence type="predicted"/>
<keyword evidence="5" id="KW-0574">Periplasm</keyword>
<keyword evidence="4 9" id="KW-0812">Transmembrane</keyword>
<keyword evidence="6 9" id="KW-1133">Transmembrane helix</keyword>
<evidence type="ECO:0000256" key="5">
    <source>
        <dbReference type="ARBA" id="ARBA00022764"/>
    </source>
</evidence>
<dbReference type="InterPro" id="IPR002416">
    <property type="entry name" value="T2SS_protein-GspH"/>
</dbReference>
<keyword evidence="3" id="KW-0488">Methylation</keyword>
<protein>
    <submittedName>
        <fullName evidence="10">Uncharacterized protein</fullName>
    </submittedName>
</protein>
<evidence type="ECO:0000313" key="11">
    <source>
        <dbReference type="Proteomes" id="UP000056209"/>
    </source>
</evidence>